<feature type="compositionally biased region" description="Basic and acidic residues" evidence="1">
    <location>
        <begin position="134"/>
        <end position="175"/>
    </location>
</feature>
<accession>A0A9W9AJG7</accession>
<evidence type="ECO:0000313" key="2">
    <source>
        <dbReference type="EMBL" id="KAJ4481922.1"/>
    </source>
</evidence>
<organism evidence="2 3">
    <name type="scientific">Lentinula aciculospora</name>
    <dbReference type="NCBI Taxonomy" id="153920"/>
    <lineage>
        <taxon>Eukaryota</taxon>
        <taxon>Fungi</taxon>
        <taxon>Dikarya</taxon>
        <taxon>Basidiomycota</taxon>
        <taxon>Agaricomycotina</taxon>
        <taxon>Agaricomycetes</taxon>
        <taxon>Agaricomycetidae</taxon>
        <taxon>Agaricales</taxon>
        <taxon>Marasmiineae</taxon>
        <taxon>Omphalotaceae</taxon>
        <taxon>Lentinula</taxon>
    </lineage>
</organism>
<feature type="region of interest" description="Disordered" evidence="1">
    <location>
        <begin position="133"/>
        <end position="175"/>
    </location>
</feature>
<keyword evidence="3" id="KW-1185">Reference proteome</keyword>
<reference evidence="2" key="1">
    <citation type="submission" date="2022-08" db="EMBL/GenBank/DDBJ databases">
        <title>A Global Phylogenomic Analysis of the Shiitake Genus Lentinula.</title>
        <authorList>
            <consortium name="DOE Joint Genome Institute"/>
            <person name="Sierra-Patev S."/>
            <person name="Min B."/>
            <person name="Naranjo-Ortiz M."/>
            <person name="Looney B."/>
            <person name="Konkel Z."/>
            <person name="Slot J.C."/>
            <person name="Sakamoto Y."/>
            <person name="Steenwyk J.L."/>
            <person name="Rokas A."/>
            <person name="Carro J."/>
            <person name="Camarero S."/>
            <person name="Ferreira P."/>
            <person name="Molpeceres G."/>
            <person name="Ruiz-Duenas F.J."/>
            <person name="Serrano A."/>
            <person name="Henrissat B."/>
            <person name="Drula E."/>
            <person name="Hughes K.W."/>
            <person name="Mata J.L."/>
            <person name="Ishikawa N.K."/>
            <person name="Vargas-Isla R."/>
            <person name="Ushijima S."/>
            <person name="Smith C.A."/>
            <person name="Ahrendt S."/>
            <person name="Andreopoulos W."/>
            <person name="He G."/>
            <person name="Labutti K."/>
            <person name="Lipzen A."/>
            <person name="Ng V."/>
            <person name="Riley R."/>
            <person name="Sandor L."/>
            <person name="Barry K."/>
            <person name="Martinez A.T."/>
            <person name="Xiao Y."/>
            <person name="Gibbons J.G."/>
            <person name="Terashima K."/>
            <person name="Grigoriev I.V."/>
            <person name="Hibbett D.S."/>
        </authorList>
    </citation>
    <scope>NUCLEOTIDE SEQUENCE</scope>
    <source>
        <strain evidence="2">JLM2183</strain>
    </source>
</reference>
<proteinExistence type="predicted"/>
<sequence length="340" mass="39761">MAFFAGATNFSINRGGAGAGPVFRHVDGDCHHYYIDHSSSVRYERPSGSPDSIRPDHRSHRPQSQRQRLDVIDGNRIHDTYSWTQFTNTATNTEHVEYYDVNVDTPRWIYNTSNNRPTTYLPSLSSRMNLISSDNREREQHRREREQCRRAREQEREQHRQAMEQHRLERERHRVQREQRRNLRYFPDIDRIVNGNLRSSRRGAILNGNNFVHHNQNSEPQHYFHSNPDDYISAEYIPPGLFEGNVQRDPEVLYESPAPPYAESFLDFLLESGAIRNENEDGAGEVERNNSNNEQDGVVEDEAPGYTEADKAPIPSYTDLESFPFERPQSRFWDIRQAAD</sequence>
<gene>
    <name evidence="2" type="ORF">J3R30DRAFT_3699210</name>
</gene>
<name>A0A9W9AJG7_9AGAR</name>
<comment type="caution">
    <text evidence="2">The sequence shown here is derived from an EMBL/GenBank/DDBJ whole genome shotgun (WGS) entry which is preliminary data.</text>
</comment>
<dbReference type="EMBL" id="JAOTPV010000005">
    <property type="protein sequence ID" value="KAJ4481922.1"/>
    <property type="molecule type" value="Genomic_DNA"/>
</dbReference>
<feature type="region of interest" description="Disordered" evidence="1">
    <location>
        <begin position="41"/>
        <end position="66"/>
    </location>
</feature>
<evidence type="ECO:0000256" key="1">
    <source>
        <dbReference type="SAM" id="MobiDB-lite"/>
    </source>
</evidence>
<dbReference type="AlphaFoldDB" id="A0A9W9AJG7"/>
<feature type="region of interest" description="Disordered" evidence="1">
    <location>
        <begin position="281"/>
        <end position="323"/>
    </location>
</feature>
<protein>
    <submittedName>
        <fullName evidence="2">Uncharacterized protein</fullName>
    </submittedName>
</protein>
<dbReference type="OrthoDB" id="3012508at2759"/>
<evidence type="ECO:0000313" key="3">
    <source>
        <dbReference type="Proteomes" id="UP001150266"/>
    </source>
</evidence>
<dbReference type="Proteomes" id="UP001150266">
    <property type="component" value="Unassembled WGS sequence"/>
</dbReference>